<evidence type="ECO:0000256" key="1">
    <source>
        <dbReference type="ARBA" id="ARBA00022737"/>
    </source>
</evidence>
<dbReference type="CDD" id="cd03221">
    <property type="entry name" value="ABCF_EF-3"/>
    <property type="match status" value="2"/>
</dbReference>
<comment type="caution">
    <text evidence="6">The sequence shown here is derived from an EMBL/GenBank/DDBJ whole genome shotgun (WGS) entry which is preliminary data.</text>
</comment>
<dbReference type="InterPro" id="IPR051309">
    <property type="entry name" value="ABCF_ATPase"/>
</dbReference>
<reference evidence="6" key="1">
    <citation type="submission" date="2021-01" db="EMBL/GenBank/DDBJ databases">
        <title>Genome public.</title>
        <authorList>
            <person name="Liu C."/>
            <person name="Sun Q."/>
        </authorList>
    </citation>
    <scope>NUCLEOTIDE SEQUENCE</scope>
    <source>
        <strain evidence="6">M6</strain>
    </source>
</reference>
<dbReference type="InterPro" id="IPR017871">
    <property type="entry name" value="ABC_transporter-like_CS"/>
</dbReference>
<evidence type="ECO:0000313" key="7">
    <source>
        <dbReference type="Proteomes" id="UP000633365"/>
    </source>
</evidence>
<evidence type="ECO:0000256" key="4">
    <source>
        <dbReference type="SAM" id="MobiDB-lite"/>
    </source>
</evidence>
<dbReference type="InterPro" id="IPR027417">
    <property type="entry name" value="P-loop_NTPase"/>
</dbReference>
<dbReference type="GO" id="GO:0005524">
    <property type="term" value="F:ATP binding"/>
    <property type="evidence" value="ECO:0007669"/>
    <property type="project" value="UniProtKB-KW"/>
</dbReference>
<dbReference type="SUPFAM" id="SSF52540">
    <property type="entry name" value="P-loop containing nucleoside triphosphate hydrolases"/>
    <property type="match status" value="2"/>
</dbReference>
<dbReference type="SMART" id="SM00382">
    <property type="entry name" value="AAA"/>
    <property type="match status" value="2"/>
</dbReference>
<dbReference type="EMBL" id="JAEQMG010000179">
    <property type="protein sequence ID" value="MBK6090103.1"/>
    <property type="molecule type" value="Genomic_DNA"/>
</dbReference>
<feature type="region of interest" description="Disordered" evidence="4">
    <location>
        <begin position="544"/>
        <end position="579"/>
    </location>
</feature>
<dbReference type="Gene3D" id="3.40.50.300">
    <property type="entry name" value="P-loop containing nucleotide triphosphate hydrolases"/>
    <property type="match status" value="2"/>
</dbReference>
<name>A0A934WUD3_9FIRM</name>
<feature type="domain" description="ABC transporter" evidence="5">
    <location>
        <begin position="4"/>
        <end position="258"/>
    </location>
</feature>
<dbReference type="PROSITE" id="PS00211">
    <property type="entry name" value="ABC_TRANSPORTER_1"/>
    <property type="match status" value="2"/>
</dbReference>
<dbReference type="Pfam" id="PF12848">
    <property type="entry name" value="ABC_tran_Xtn"/>
    <property type="match status" value="1"/>
</dbReference>
<dbReference type="InterPro" id="IPR032524">
    <property type="entry name" value="ABC_tran_C"/>
</dbReference>
<dbReference type="Proteomes" id="UP000633365">
    <property type="component" value="Unassembled WGS sequence"/>
</dbReference>
<gene>
    <name evidence="6" type="ORF">JKK62_15885</name>
</gene>
<dbReference type="PROSITE" id="PS50893">
    <property type="entry name" value="ABC_TRANSPORTER_2"/>
    <property type="match status" value="2"/>
</dbReference>
<evidence type="ECO:0000313" key="6">
    <source>
        <dbReference type="EMBL" id="MBK6090103.1"/>
    </source>
</evidence>
<dbReference type="PANTHER" id="PTHR42855">
    <property type="entry name" value="ABC TRANSPORTER ATP-BINDING SUBUNIT"/>
    <property type="match status" value="1"/>
</dbReference>
<dbReference type="PANTHER" id="PTHR42855:SF2">
    <property type="entry name" value="DRUG RESISTANCE ABC TRANSPORTER,ATP-BINDING PROTEIN"/>
    <property type="match status" value="1"/>
</dbReference>
<dbReference type="RefSeq" id="WP_201428782.1">
    <property type="nucleotide sequence ID" value="NZ_JAEQMG010000179.1"/>
</dbReference>
<dbReference type="InterPro" id="IPR003593">
    <property type="entry name" value="AAA+_ATPase"/>
</dbReference>
<feature type="compositionally biased region" description="Basic and acidic residues" evidence="4">
    <location>
        <begin position="544"/>
        <end position="554"/>
    </location>
</feature>
<dbReference type="InterPro" id="IPR003439">
    <property type="entry name" value="ABC_transporter-like_ATP-bd"/>
</dbReference>
<dbReference type="FunFam" id="3.40.50.300:FF:000011">
    <property type="entry name" value="Putative ABC transporter ATP-binding component"/>
    <property type="match status" value="1"/>
</dbReference>
<dbReference type="AlphaFoldDB" id="A0A934WUD3"/>
<organism evidence="6 7">
    <name type="scientific">Ruminococcus difficilis</name>
    <dbReference type="NCBI Taxonomy" id="2763069"/>
    <lineage>
        <taxon>Bacteria</taxon>
        <taxon>Bacillati</taxon>
        <taxon>Bacillota</taxon>
        <taxon>Clostridia</taxon>
        <taxon>Eubacteriales</taxon>
        <taxon>Oscillospiraceae</taxon>
        <taxon>Ruminococcus</taxon>
    </lineage>
</organism>
<dbReference type="NCBIfam" id="NF000355">
    <property type="entry name" value="ribo_prot_ABC_F"/>
    <property type="match status" value="1"/>
</dbReference>
<keyword evidence="1" id="KW-0677">Repeat</keyword>
<dbReference type="GO" id="GO:0003677">
    <property type="term" value="F:DNA binding"/>
    <property type="evidence" value="ECO:0007669"/>
    <property type="project" value="InterPro"/>
</dbReference>
<keyword evidence="2" id="KW-0547">Nucleotide-binding</keyword>
<keyword evidence="7" id="KW-1185">Reference proteome</keyword>
<dbReference type="FunFam" id="3.40.50.300:FF:000309">
    <property type="entry name" value="ABC transporter ATP-binding protein"/>
    <property type="match status" value="1"/>
</dbReference>
<dbReference type="InterPro" id="IPR032781">
    <property type="entry name" value="ABC_tran_Xtn"/>
</dbReference>
<accession>A0A934WUD3</accession>
<evidence type="ECO:0000256" key="3">
    <source>
        <dbReference type="ARBA" id="ARBA00022840"/>
    </source>
</evidence>
<dbReference type="Pfam" id="PF00005">
    <property type="entry name" value="ABC_tran"/>
    <property type="match status" value="2"/>
</dbReference>
<dbReference type="Pfam" id="PF16326">
    <property type="entry name" value="ABC_tran_CTD"/>
    <property type="match status" value="1"/>
</dbReference>
<protein>
    <submittedName>
        <fullName evidence="6">ABC-F family ATP-binding cassette domain-containing protein</fullName>
    </submittedName>
</protein>
<keyword evidence="3 6" id="KW-0067">ATP-binding</keyword>
<evidence type="ECO:0000256" key="2">
    <source>
        <dbReference type="ARBA" id="ARBA00022741"/>
    </source>
</evidence>
<sequence>MPALSVRNLSVSFVERTLFSDVSFDVETHDKVGFIGANGVGKTTLFRALNGEIDPNEGVIAFEKSVRVGYMEQHACNNPRMDIFHELLSVFDYLSETEDEIAAVTASIDAGEGNLDALVERQTRLIEEYEAQGGLTYKSRTRSALLGLGFSEDDFTMPVGNLSGGQRSKLSLAKLLLSRSNLLLLDEPTNHLDIKAVGWLEDFLRDFKGSMIIISHDRYFLDNVTNKTIELEHGKIMCYKGAYTEFIRKKEAFNEALKNKYENDMKEIRRIEGIVEQQRRWGRERNFITAASRQKEADRIKAQLVTPESELETMRMRFEPKFESGNDVLICRNLAKSFGEKQLFRDVNIHIRKGERVFILGANGCGKTTLFRILNGRMPQDRGEFDLGANVMTGYFDQLQQNLDLSKTAIDEVWDRFPNMTQTEVRSALASFLFKGDEVFKPLSKMSGGERARISLLKLMLQGSNFLLLDEPTNHLDAASREELEKTLAEYSGTLLIISHDRYFINKLADRVLVLTQDGMKEYLGNYDYCLERIKAAKESEAQEKAAEKKEKPQNEYFLNKQRQSEERKRRTKLRKTEEEIESLDAQMKEIQTHLGDESVTSDYEKLIELTNKLEELQAQQESLYEIWEELSE</sequence>
<evidence type="ECO:0000259" key="5">
    <source>
        <dbReference type="PROSITE" id="PS50893"/>
    </source>
</evidence>
<proteinExistence type="predicted"/>
<feature type="domain" description="ABC transporter" evidence="5">
    <location>
        <begin position="329"/>
        <end position="542"/>
    </location>
</feature>
<dbReference type="GO" id="GO:0016887">
    <property type="term" value="F:ATP hydrolysis activity"/>
    <property type="evidence" value="ECO:0007669"/>
    <property type="project" value="InterPro"/>
</dbReference>